<evidence type="ECO:0000313" key="2">
    <source>
        <dbReference type="EMBL" id="MFC3039385.1"/>
    </source>
</evidence>
<evidence type="ECO:0000313" key="3">
    <source>
        <dbReference type="Proteomes" id="UP001595279"/>
    </source>
</evidence>
<protein>
    <recommendedName>
        <fullName evidence="4">Spore coat protein</fullName>
    </recommendedName>
</protein>
<proteinExistence type="predicted"/>
<dbReference type="Proteomes" id="UP001595279">
    <property type="component" value="Unassembled WGS sequence"/>
</dbReference>
<name>A0ABV7CT66_9BACI</name>
<accession>A0ABV7CT66</accession>
<feature type="chain" id="PRO_5046948899" description="Spore coat protein" evidence="1">
    <location>
        <begin position="20"/>
        <end position="253"/>
    </location>
</feature>
<reference evidence="3" key="1">
    <citation type="journal article" date="2019" name="Int. J. Syst. Evol. Microbiol.">
        <title>The Global Catalogue of Microorganisms (GCM) 10K type strain sequencing project: providing services to taxonomists for standard genome sequencing and annotation.</title>
        <authorList>
            <consortium name="The Broad Institute Genomics Platform"/>
            <consortium name="The Broad Institute Genome Sequencing Center for Infectious Disease"/>
            <person name="Wu L."/>
            <person name="Ma J."/>
        </authorList>
    </citation>
    <scope>NUCLEOTIDE SEQUENCE [LARGE SCALE GENOMIC DNA]</scope>
    <source>
        <strain evidence="3">KCTC 13128</strain>
    </source>
</reference>
<dbReference type="RefSeq" id="WP_390268718.1">
    <property type="nucleotide sequence ID" value="NZ_JBHRSA010000010.1"/>
</dbReference>
<comment type="caution">
    <text evidence="2">The sequence shown here is derived from an EMBL/GenBank/DDBJ whole genome shotgun (WGS) entry which is preliminary data.</text>
</comment>
<feature type="signal peptide" evidence="1">
    <location>
        <begin position="1"/>
        <end position="19"/>
    </location>
</feature>
<organism evidence="2 3">
    <name type="scientific">Virgibacillus xinjiangensis</name>
    <dbReference type="NCBI Taxonomy" id="393090"/>
    <lineage>
        <taxon>Bacteria</taxon>
        <taxon>Bacillati</taxon>
        <taxon>Bacillota</taxon>
        <taxon>Bacilli</taxon>
        <taxon>Bacillales</taxon>
        <taxon>Bacillaceae</taxon>
        <taxon>Virgibacillus</taxon>
    </lineage>
</organism>
<keyword evidence="1" id="KW-0732">Signal</keyword>
<dbReference type="EMBL" id="JBHRSA010000010">
    <property type="protein sequence ID" value="MFC3039385.1"/>
    <property type="molecule type" value="Genomic_DNA"/>
</dbReference>
<sequence>MIFTHIFLILLSIVIPSHAAAESTIPDSILIQTFHEDIAGDGYKETIELKGTLFSDDTNYYRDIGIDVSNKFGKEWKISYGGGYEPELQFLDLNHDGVKDVFYQSATGGSGGLYNYQLHTFKGDKLEEIPLPEQPVSGEFQDNFKAMIKLTPTSEEQSIDVSERKTEYIELGIYDESGKLIQPKSLMIDPIAYFDPILVNKNKGYGLKSYQQISGAYHADQLGTIETLWFYEDDNWIILQTKWLPTPSPQPPS</sequence>
<evidence type="ECO:0000256" key="1">
    <source>
        <dbReference type="SAM" id="SignalP"/>
    </source>
</evidence>
<gene>
    <name evidence="2" type="ORF">ACFOGI_03915</name>
</gene>
<keyword evidence="3" id="KW-1185">Reference proteome</keyword>
<evidence type="ECO:0008006" key="4">
    <source>
        <dbReference type="Google" id="ProtNLM"/>
    </source>
</evidence>